<sequence>MHLKFPFSIPAAHSILFCLIVSSGLAYAQTQSSPKSSSDFNVAPAKDAATGVTPAGKNMAPGHPPASQSSSPDRTVGPQQDGSIVVSDNQTLTPAGRIIELGSPVRAKAIVLNPNGATHSGAVLLMGSPEPVIVFDTVTGKVLQRFIPTGATGDASKGLQTGSFTGITYSSDGKKLLFSQDNNYVVVANVDRETGTLTHQQRVNLPEPPADGRPYHNAKSINPGGIAFSGDNKQAYVALNVANTLGVIDLTASPAKLIAQIPVGNVPNSVIVRGKYAYVTNEGGRPATSEDFTNYSDGTPIVVDRKDAFTLTGTVSVVDLTEGKEVKTIQVGLHPVGMAISGSNLYVANAYSDSLSVIDLHTDAVIRTINLSVPIARGVFGSGPNGVAVTDDGKAYVTLGQANSVAVVNLQGRDANPVIGYIPTAYFPTSITYDKAQKQLVIADDKGLGSRGNTSTKDGVIGYNTHADTGVVNLIPEPNASELARFSKQVFVNNHWDLTTNIEVGQQYIDQHATPVAVPKHIGEPSLIKHVFLIIKENRTYDQMLGNVAWGNGAPALAIFGSDTPNQHALVKRFPLLDNVYAPSRQSADGHPWIGMSGSFYSNDILSPDWIRSYPGGSSEDALTYTPQGFLWTSAEAKGLSVKLYGEWSGGATVAKKADGSTYTWSDFYNTSLCKEGKAPASSCVVPDDAIKVSSDIPSAAKIMDPHYPPFNLVIPDQYRMDYWIPEFKRLDAANQVPNFTILWLPNDHTAGTTKGQPYPANYQADNDLALGRMVEAISHSKVWADSAIFVEEDDSQAGTDHVDGHRQPVYVISPYTVAPQTPGQGKAIHTTYTAENINRTIENILGMQPLTQFDLVASPMFDAFQNTPDLTPYDHLAAVIPLNEGPGLPLGKTVADYTPLQKAWLKATAEVMKGKYDKADAVDPNFLNHVTWYSATDWKRPYPGETKLLMPGPFVKAAKKYTDDDDD</sequence>
<proteinExistence type="predicted"/>
<evidence type="ECO:0000256" key="1">
    <source>
        <dbReference type="SAM" id="MobiDB-lite"/>
    </source>
</evidence>
<dbReference type="NCBIfam" id="TIGR02276">
    <property type="entry name" value="beta_rpt_yvtn"/>
    <property type="match status" value="1"/>
</dbReference>
<dbReference type="PANTHER" id="PTHR47197:SF3">
    <property type="entry name" value="DIHYDRO-HEME D1 DEHYDROGENASE"/>
    <property type="match status" value="1"/>
</dbReference>
<dbReference type="Gene3D" id="3.40.720.10">
    <property type="entry name" value="Alkaline Phosphatase, subunit A"/>
    <property type="match status" value="2"/>
</dbReference>
<dbReference type="SUPFAM" id="SSF53649">
    <property type="entry name" value="Alkaline phosphatase-like"/>
    <property type="match status" value="1"/>
</dbReference>
<dbReference type="Gene3D" id="2.130.10.10">
    <property type="entry name" value="YVTN repeat-like/Quinoprotein amine dehydrogenase"/>
    <property type="match status" value="2"/>
</dbReference>
<keyword evidence="2" id="KW-0732">Signal</keyword>
<dbReference type="AlphaFoldDB" id="G8NZ46"/>
<dbReference type="InterPro" id="IPR011045">
    <property type="entry name" value="N2O_reductase_N"/>
</dbReference>
<evidence type="ECO:0000256" key="2">
    <source>
        <dbReference type="SAM" id="SignalP"/>
    </source>
</evidence>
<dbReference type="InterPro" id="IPR017850">
    <property type="entry name" value="Alkaline_phosphatase_core_sf"/>
</dbReference>
<dbReference type="InterPro" id="IPR051200">
    <property type="entry name" value="Host-pathogen_enzymatic-act"/>
</dbReference>
<dbReference type="STRING" id="682795.AciX8_2466"/>
<dbReference type="SUPFAM" id="SSF50974">
    <property type="entry name" value="Nitrous oxide reductase, N-terminal domain"/>
    <property type="match status" value="1"/>
</dbReference>
<protein>
    <submittedName>
        <fullName evidence="3">40-residue YVTN family beta-propeller repeat protein</fullName>
    </submittedName>
</protein>
<dbReference type="Proteomes" id="UP000007113">
    <property type="component" value="Chromosome"/>
</dbReference>
<dbReference type="EMBL" id="CP003130">
    <property type="protein sequence ID" value="AEU36782.1"/>
    <property type="molecule type" value="Genomic_DNA"/>
</dbReference>
<evidence type="ECO:0000313" key="3">
    <source>
        <dbReference type="EMBL" id="AEU36782.1"/>
    </source>
</evidence>
<keyword evidence="4" id="KW-1185">Reference proteome</keyword>
<dbReference type="HOGENOM" id="CLU_012789_0_0_0"/>
<dbReference type="PANTHER" id="PTHR47197">
    <property type="entry name" value="PROTEIN NIRF"/>
    <property type="match status" value="1"/>
</dbReference>
<name>G8NZ46_GRAMM</name>
<dbReference type="KEGG" id="gma:AciX8_2466"/>
<organism evidence="3 4">
    <name type="scientific">Granulicella mallensis (strain ATCC BAA-1857 / DSM 23137 / MP5ACTX8)</name>
    <dbReference type="NCBI Taxonomy" id="682795"/>
    <lineage>
        <taxon>Bacteria</taxon>
        <taxon>Pseudomonadati</taxon>
        <taxon>Acidobacteriota</taxon>
        <taxon>Terriglobia</taxon>
        <taxon>Terriglobales</taxon>
        <taxon>Acidobacteriaceae</taxon>
        <taxon>Granulicella</taxon>
    </lineage>
</organism>
<feature type="region of interest" description="Disordered" evidence="1">
    <location>
        <begin position="48"/>
        <end position="84"/>
    </location>
</feature>
<gene>
    <name evidence="3" type="ordered locus">AciX8_2466</name>
</gene>
<dbReference type="RefSeq" id="WP_014265660.1">
    <property type="nucleotide sequence ID" value="NC_016631.1"/>
</dbReference>
<dbReference type="OrthoDB" id="145213at2"/>
<feature type="chain" id="PRO_5003512231" evidence="2">
    <location>
        <begin position="29"/>
        <end position="968"/>
    </location>
</feature>
<reference evidence="3 4" key="1">
    <citation type="submission" date="2011-11" db="EMBL/GenBank/DDBJ databases">
        <title>Complete sequence of Granulicella mallensis MP5ACTX8.</title>
        <authorList>
            <consortium name="US DOE Joint Genome Institute"/>
            <person name="Lucas S."/>
            <person name="Copeland A."/>
            <person name="Lapidus A."/>
            <person name="Cheng J.-F."/>
            <person name="Goodwin L."/>
            <person name="Pitluck S."/>
            <person name="Peters L."/>
            <person name="Lu M."/>
            <person name="Detter J.C."/>
            <person name="Han C."/>
            <person name="Tapia R."/>
            <person name="Land M."/>
            <person name="Hauser L."/>
            <person name="Kyrpides N."/>
            <person name="Ivanova N."/>
            <person name="Mikhailova N."/>
            <person name="Pagani I."/>
            <person name="Rawat S."/>
            <person name="Mannisto M."/>
            <person name="Haggblom M."/>
            <person name="Woyke T."/>
        </authorList>
    </citation>
    <scope>NUCLEOTIDE SEQUENCE [LARGE SCALE GENOMIC DNA]</scope>
    <source>
        <strain evidence="4">ATCC BAA-1857 / DSM 23137 / MP5ACTX8</strain>
    </source>
</reference>
<evidence type="ECO:0000313" key="4">
    <source>
        <dbReference type="Proteomes" id="UP000007113"/>
    </source>
</evidence>
<accession>G8NZ46</accession>
<feature type="signal peptide" evidence="2">
    <location>
        <begin position="1"/>
        <end position="28"/>
    </location>
</feature>
<dbReference type="InterPro" id="IPR011964">
    <property type="entry name" value="YVTN_b-propeller_repeat"/>
</dbReference>
<dbReference type="eggNOG" id="COG3391">
    <property type="taxonomic scope" value="Bacteria"/>
</dbReference>
<dbReference type="InterPro" id="IPR015943">
    <property type="entry name" value="WD40/YVTN_repeat-like_dom_sf"/>
</dbReference>
<dbReference type="eggNOG" id="COG3511">
    <property type="taxonomic scope" value="Bacteria"/>
</dbReference>
<feature type="compositionally biased region" description="Polar residues" evidence="1">
    <location>
        <begin position="66"/>
        <end position="84"/>
    </location>
</feature>